<organism evidence="2 3">
    <name type="scientific">Colletotrichum godetiae</name>
    <dbReference type="NCBI Taxonomy" id="1209918"/>
    <lineage>
        <taxon>Eukaryota</taxon>
        <taxon>Fungi</taxon>
        <taxon>Dikarya</taxon>
        <taxon>Ascomycota</taxon>
        <taxon>Pezizomycotina</taxon>
        <taxon>Sordariomycetes</taxon>
        <taxon>Hypocreomycetidae</taxon>
        <taxon>Glomerellales</taxon>
        <taxon>Glomerellaceae</taxon>
        <taxon>Colletotrichum</taxon>
        <taxon>Colletotrichum acutatum species complex</taxon>
    </lineage>
</organism>
<dbReference type="Proteomes" id="UP001224890">
    <property type="component" value="Unassembled WGS sequence"/>
</dbReference>
<gene>
    <name evidence="2" type="ORF">BDP55DRAFT_15938</name>
</gene>
<evidence type="ECO:0000313" key="3">
    <source>
        <dbReference type="Proteomes" id="UP001224890"/>
    </source>
</evidence>
<dbReference type="AlphaFoldDB" id="A0AAJ0AZQ6"/>
<feature type="region of interest" description="Disordered" evidence="1">
    <location>
        <begin position="1"/>
        <end position="84"/>
    </location>
</feature>
<reference evidence="2" key="1">
    <citation type="submission" date="2021-06" db="EMBL/GenBank/DDBJ databases">
        <title>Comparative genomics, transcriptomics and evolutionary studies reveal genomic signatures of adaptation to plant cell wall in hemibiotrophic fungi.</title>
        <authorList>
            <consortium name="DOE Joint Genome Institute"/>
            <person name="Baroncelli R."/>
            <person name="Diaz J.F."/>
            <person name="Benocci T."/>
            <person name="Peng M."/>
            <person name="Battaglia E."/>
            <person name="Haridas S."/>
            <person name="Andreopoulos W."/>
            <person name="Labutti K."/>
            <person name="Pangilinan J."/>
            <person name="Floch G.L."/>
            <person name="Makela M.R."/>
            <person name="Henrissat B."/>
            <person name="Grigoriev I.V."/>
            <person name="Crouch J.A."/>
            <person name="De Vries R.P."/>
            <person name="Sukno S.A."/>
            <person name="Thon M.R."/>
        </authorList>
    </citation>
    <scope>NUCLEOTIDE SEQUENCE</scope>
    <source>
        <strain evidence="2">CBS 193.32</strain>
    </source>
</reference>
<protein>
    <submittedName>
        <fullName evidence="2">Uncharacterized protein</fullName>
    </submittedName>
</protein>
<dbReference type="RefSeq" id="XP_060437043.1">
    <property type="nucleotide sequence ID" value="XM_060565665.1"/>
</dbReference>
<dbReference type="EMBL" id="JAHMHR010000001">
    <property type="protein sequence ID" value="KAK1701288.1"/>
    <property type="molecule type" value="Genomic_DNA"/>
</dbReference>
<evidence type="ECO:0000256" key="1">
    <source>
        <dbReference type="SAM" id="MobiDB-lite"/>
    </source>
</evidence>
<sequence length="110" mass="11843">MVDREPTYRRRRSGPESGLAISNLVRAPQSLRAPSANRLSPSVPTPNSPLIAAGLRVSPPARPFPSRSINEPLAPPAAVGSGRGMLGRETLSRLLNVDFEIKFAARNYTP</sequence>
<accession>A0AAJ0AZQ6</accession>
<proteinExistence type="predicted"/>
<dbReference type="GeneID" id="85450191"/>
<comment type="caution">
    <text evidence="2">The sequence shown here is derived from an EMBL/GenBank/DDBJ whole genome shotgun (WGS) entry which is preliminary data.</text>
</comment>
<keyword evidence="3" id="KW-1185">Reference proteome</keyword>
<evidence type="ECO:0000313" key="2">
    <source>
        <dbReference type="EMBL" id="KAK1701288.1"/>
    </source>
</evidence>
<name>A0AAJ0AZQ6_9PEZI</name>